<dbReference type="CDD" id="cd13704">
    <property type="entry name" value="PBP2_HisK"/>
    <property type="match status" value="1"/>
</dbReference>
<dbReference type="SUPFAM" id="SSF55874">
    <property type="entry name" value="ATPase domain of HSP90 chaperone/DNA topoisomerase II/histidine kinase"/>
    <property type="match status" value="1"/>
</dbReference>
<dbReference type="PROSITE" id="PS50109">
    <property type="entry name" value="HIS_KIN"/>
    <property type="match status" value="1"/>
</dbReference>
<protein>
    <recommendedName>
        <fullName evidence="2">histidine kinase</fullName>
        <ecNumber evidence="2">2.7.13.3</ecNumber>
    </recommendedName>
</protein>
<dbReference type="PANTHER" id="PTHR43065:SF10">
    <property type="entry name" value="PEROXIDE STRESS-ACTIVATED HISTIDINE KINASE MAK3"/>
    <property type="match status" value="1"/>
</dbReference>
<dbReference type="InterPro" id="IPR036890">
    <property type="entry name" value="HATPase_C_sf"/>
</dbReference>
<comment type="caution">
    <text evidence="11">The sequence shown here is derived from an EMBL/GenBank/DDBJ whole genome shotgun (WGS) entry which is preliminary data.</text>
</comment>
<dbReference type="InterPro" id="IPR003661">
    <property type="entry name" value="HisK_dim/P_dom"/>
</dbReference>
<dbReference type="SUPFAM" id="SSF47384">
    <property type="entry name" value="Homodimeric domain of signal transducing histidine kinase"/>
    <property type="match status" value="1"/>
</dbReference>
<dbReference type="EC" id="2.7.13.3" evidence="2"/>
<evidence type="ECO:0000256" key="7">
    <source>
        <dbReference type="ARBA" id="ARBA00022840"/>
    </source>
</evidence>
<accession>A0A267MGM4</accession>
<keyword evidence="6" id="KW-0418">Kinase</keyword>
<keyword evidence="4" id="KW-0808">Transferase</keyword>
<evidence type="ECO:0000256" key="3">
    <source>
        <dbReference type="ARBA" id="ARBA00022553"/>
    </source>
</evidence>
<dbReference type="NCBIfam" id="TIGR00229">
    <property type="entry name" value="sensory_box"/>
    <property type="match status" value="1"/>
</dbReference>
<sequence length="646" mass="75467">MVIIKRIIIILLILICATSVAYSEEIQSKTIVIGGDNNFPPFEYVDKNGVAKGFNVDLIRAIAIEMGLDVEIKLEPWFKTMVNLNSDQIHAIEGMKYSEDRDLLYDFSEPYLQSSQTMFVNVENTYIVHLQDLRGQRVAIQKNDIAIDLLNEIENIHIIEFENQEMALKSLITKEVDVYIGNRLTGLYNIQRSNYREYIKMVGEEINPKNYCIAVKKGNEEIISIFNEGLREIKSNGTYDKIYKKWFGERINLSYEIVEKIIYGLLAGIILSLILIFNFYRWNYVLKNEVNLRTQELQKELIFKEQILDSIFSGLITIDKDENITLINKRALCLLKISKNHLIGKNINDTIVKDHFPIDKMRQVLGGGKEIVNLEKNICMEEKEIMVQYNIYPINYIKEKTIGVTLTFKDITKESILRKEIMIKDKLEALGRMVASIAHEIRNPLTAIKAYVDMIPYKYENEEFRKRITKDVPLEIERLDKLITSLLDYSKPKVTQKKYFLLNEEMDNIIILFKAFIRKMKIDLKINVEEDIYIYFHKEEFRQIIINLLLNSLEALKDVEEPIIHIRAYKEEEKANITLYDNGCGIEKKDLERIFEPFFTTREKGSGLGLFTSYRLIKENEGTLYVESEKKVGTKVKIQIPIKEEL</sequence>
<dbReference type="SUPFAM" id="SSF53850">
    <property type="entry name" value="Periplasmic binding protein-like II"/>
    <property type="match status" value="1"/>
</dbReference>
<dbReference type="Proteomes" id="UP000216024">
    <property type="component" value="Unassembled WGS sequence"/>
</dbReference>
<feature type="transmembrane region" description="Helical" evidence="9">
    <location>
        <begin position="261"/>
        <end position="280"/>
    </location>
</feature>
<dbReference type="InterPro" id="IPR000014">
    <property type="entry name" value="PAS"/>
</dbReference>
<dbReference type="Pfam" id="PF00512">
    <property type="entry name" value="HisKA"/>
    <property type="match status" value="1"/>
</dbReference>
<dbReference type="SMART" id="SM00062">
    <property type="entry name" value="PBPb"/>
    <property type="match status" value="1"/>
</dbReference>
<dbReference type="OrthoDB" id="9784397at2"/>
<dbReference type="SMART" id="SM00388">
    <property type="entry name" value="HisKA"/>
    <property type="match status" value="1"/>
</dbReference>
<evidence type="ECO:0000256" key="1">
    <source>
        <dbReference type="ARBA" id="ARBA00000085"/>
    </source>
</evidence>
<evidence type="ECO:0000256" key="6">
    <source>
        <dbReference type="ARBA" id="ARBA00022777"/>
    </source>
</evidence>
<dbReference type="InterPro" id="IPR004358">
    <property type="entry name" value="Sig_transdc_His_kin-like_C"/>
</dbReference>
<dbReference type="SMART" id="SM00387">
    <property type="entry name" value="HATPase_c"/>
    <property type="match status" value="1"/>
</dbReference>
<dbReference type="PANTHER" id="PTHR43065">
    <property type="entry name" value="SENSOR HISTIDINE KINASE"/>
    <property type="match status" value="1"/>
</dbReference>
<evidence type="ECO:0000256" key="2">
    <source>
        <dbReference type="ARBA" id="ARBA00012438"/>
    </source>
</evidence>
<keyword evidence="9" id="KW-0472">Membrane</keyword>
<dbReference type="InterPro" id="IPR001638">
    <property type="entry name" value="Solute-binding_3/MltF_N"/>
</dbReference>
<dbReference type="Pfam" id="PF00989">
    <property type="entry name" value="PAS"/>
    <property type="match status" value="1"/>
</dbReference>
<evidence type="ECO:0000256" key="8">
    <source>
        <dbReference type="ARBA" id="ARBA00023012"/>
    </source>
</evidence>
<dbReference type="InterPro" id="IPR005467">
    <property type="entry name" value="His_kinase_dom"/>
</dbReference>
<dbReference type="PRINTS" id="PR00344">
    <property type="entry name" value="BCTRLSENSOR"/>
</dbReference>
<reference evidence="11 12" key="1">
    <citation type="submission" date="2017-06" db="EMBL/GenBank/DDBJ databases">
        <title>Draft genome sequence of anaerobic fermentative bacterium Anaeromicrobium sediminis DY2726D isolated from West Pacific Ocean sediments.</title>
        <authorList>
            <person name="Zeng X."/>
        </authorList>
    </citation>
    <scope>NUCLEOTIDE SEQUENCE [LARGE SCALE GENOMIC DNA]</scope>
    <source>
        <strain evidence="11 12">DY2726D</strain>
    </source>
</reference>
<dbReference type="InterPro" id="IPR035965">
    <property type="entry name" value="PAS-like_dom_sf"/>
</dbReference>
<dbReference type="GO" id="GO:0005524">
    <property type="term" value="F:ATP binding"/>
    <property type="evidence" value="ECO:0007669"/>
    <property type="project" value="UniProtKB-KW"/>
</dbReference>
<dbReference type="AlphaFoldDB" id="A0A267MGM4"/>
<keyword evidence="7" id="KW-0067">ATP-binding</keyword>
<evidence type="ECO:0000259" key="10">
    <source>
        <dbReference type="PROSITE" id="PS50109"/>
    </source>
</evidence>
<gene>
    <name evidence="11" type="ORF">CCE28_13760</name>
</gene>
<keyword evidence="8" id="KW-0902">Two-component regulatory system</keyword>
<dbReference type="EMBL" id="NIBG01000012">
    <property type="protein sequence ID" value="PAB58731.1"/>
    <property type="molecule type" value="Genomic_DNA"/>
</dbReference>
<dbReference type="Gene3D" id="3.40.190.10">
    <property type="entry name" value="Periplasmic binding protein-like II"/>
    <property type="match status" value="2"/>
</dbReference>
<dbReference type="SUPFAM" id="SSF55785">
    <property type="entry name" value="PYP-like sensor domain (PAS domain)"/>
    <property type="match status" value="1"/>
</dbReference>
<keyword evidence="9" id="KW-0812">Transmembrane</keyword>
<dbReference type="InterPro" id="IPR036097">
    <property type="entry name" value="HisK_dim/P_sf"/>
</dbReference>
<proteinExistence type="predicted"/>
<dbReference type="Gene3D" id="3.30.565.10">
    <property type="entry name" value="Histidine kinase-like ATPase, C-terminal domain"/>
    <property type="match status" value="1"/>
</dbReference>
<evidence type="ECO:0000256" key="4">
    <source>
        <dbReference type="ARBA" id="ARBA00022679"/>
    </source>
</evidence>
<keyword evidence="3" id="KW-0597">Phosphoprotein</keyword>
<evidence type="ECO:0000256" key="9">
    <source>
        <dbReference type="SAM" id="Phobius"/>
    </source>
</evidence>
<dbReference type="Gene3D" id="1.10.287.130">
    <property type="match status" value="1"/>
</dbReference>
<dbReference type="Pfam" id="PF00497">
    <property type="entry name" value="SBP_bac_3"/>
    <property type="match status" value="1"/>
</dbReference>
<evidence type="ECO:0000313" key="12">
    <source>
        <dbReference type="Proteomes" id="UP000216024"/>
    </source>
</evidence>
<feature type="domain" description="Histidine kinase" evidence="10">
    <location>
        <begin position="436"/>
        <end position="644"/>
    </location>
</feature>
<dbReference type="Pfam" id="PF02518">
    <property type="entry name" value="HATPase_c"/>
    <property type="match status" value="1"/>
</dbReference>
<evidence type="ECO:0000313" key="11">
    <source>
        <dbReference type="EMBL" id="PAB58731.1"/>
    </source>
</evidence>
<dbReference type="GO" id="GO:0000155">
    <property type="term" value="F:phosphorelay sensor kinase activity"/>
    <property type="evidence" value="ECO:0007669"/>
    <property type="project" value="InterPro"/>
</dbReference>
<dbReference type="Gene3D" id="3.30.450.20">
    <property type="entry name" value="PAS domain"/>
    <property type="match status" value="1"/>
</dbReference>
<keyword evidence="12" id="KW-1185">Reference proteome</keyword>
<keyword evidence="5" id="KW-0547">Nucleotide-binding</keyword>
<dbReference type="GO" id="GO:0006355">
    <property type="term" value="P:regulation of DNA-templated transcription"/>
    <property type="evidence" value="ECO:0007669"/>
    <property type="project" value="InterPro"/>
</dbReference>
<name>A0A267MGM4_9FIRM</name>
<dbReference type="InterPro" id="IPR013767">
    <property type="entry name" value="PAS_fold"/>
</dbReference>
<dbReference type="CDD" id="cd00082">
    <property type="entry name" value="HisKA"/>
    <property type="match status" value="1"/>
</dbReference>
<dbReference type="InterPro" id="IPR003594">
    <property type="entry name" value="HATPase_dom"/>
</dbReference>
<evidence type="ECO:0000256" key="5">
    <source>
        <dbReference type="ARBA" id="ARBA00022741"/>
    </source>
</evidence>
<organism evidence="11 12">
    <name type="scientific">Anaeromicrobium sediminis</name>
    <dbReference type="NCBI Taxonomy" id="1478221"/>
    <lineage>
        <taxon>Bacteria</taxon>
        <taxon>Bacillati</taxon>
        <taxon>Bacillota</taxon>
        <taxon>Clostridia</taxon>
        <taxon>Peptostreptococcales</taxon>
        <taxon>Thermotaleaceae</taxon>
        <taxon>Anaeromicrobium</taxon>
    </lineage>
</organism>
<keyword evidence="9" id="KW-1133">Transmembrane helix</keyword>
<comment type="catalytic activity">
    <reaction evidence="1">
        <text>ATP + protein L-histidine = ADP + protein N-phospho-L-histidine.</text>
        <dbReference type="EC" id="2.7.13.3"/>
    </reaction>
</comment>
<dbReference type="CDD" id="cd00130">
    <property type="entry name" value="PAS"/>
    <property type="match status" value="1"/>
</dbReference>